<dbReference type="CDD" id="cd05819">
    <property type="entry name" value="NHL"/>
    <property type="match status" value="1"/>
</dbReference>
<dbReference type="PROSITE" id="PS51125">
    <property type="entry name" value="NHL"/>
    <property type="match status" value="2"/>
</dbReference>
<keyword evidence="2" id="KW-0677">Repeat</keyword>
<evidence type="ECO:0000256" key="3">
    <source>
        <dbReference type="ARBA" id="ARBA00023180"/>
    </source>
</evidence>
<dbReference type="Proteomes" id="UP000663834">
    <property type="component" value="Unassembled WGS sequence"/>
</dbReference>
<dbReference type="PANTHER" id="PTHR10680:SF14">
    <property type="entry name" value="PEPTIDYL-GLYCINE ALPHA-AMIDATING MONOOXYGENASE"/>
    <property type="match status" value="1"/>
</dbReference>
<sequence length="486" mass="54791">MAAATADRTVCDKCSKAKGISRCEGCSRIFCYNDFIEHRHDLNKQLDDIVINHDIFRQDLTEHKVEPKTRALHQQINDWECDAIEKIRRTAEEVRQILVKHSNDNTIGIETKLSKLTDQLRHGRQENDFVETDLFQWKAQLIQLTEEINNPSNITIRQDSITLVNKISVEISTLPLHMPKINANAGWLQNGITVAGGNQKGDELNQLYFPWGICVDDDEQAMYIADTFNHRIVEWKYGAAHGRVLAGGNSSGNRKDQLNEPSNLLLDKENDALIICDQGNRRVMRWPRRNGTQGEIIIENVLCTGIAMDKDKYLYVSECERNEVRKWLMGEKIGTIVAGGRGQGNGFNQLNSPSCIFVDQDYSVYISDEKNHRVMKWIKDATEGIIVAGGQGEGNDLARLSCPRGVIVDPFGTVYVADTKNNRIVRWSKEAEDGTVVVGGNNQGSLQAQLYSPQGLSFDQQGNLYVVDRLNNRIQKFDIVPNSSSQ</sequence>
<dbReference type="EMBL" id="CAJNOV010006271">
    <property type="protein sequence ID" value="CAF1241154.1"/>
    <property type="molecule type" value="Genomic_DNA"/>
</dbReference>
<feature type="repeat" description="NHL" evidence="4">
    <location>
        <begin position="400"/>
        <end position="430"/>
    </location>
</feature>
<protein>
    <submittedName>
        <fullName evidence="6">Uncharacterized protein</fullName>
    </submittedName>
</protein>
<keyword evidence="3" id="KW-0325">Glycoprotein</keyword>
<dbReference type="Gene3D" id="2.120.10.30">
    <property type="entry name" value="TolB, C-terminal domain"/>
    <property type="match status" value="2"/>
</dbReference>
<evidence type="ECO:0000313" key="7">
    <source>
        <dbReference type="Proteomes" id="UP000663834"/>
    </source>
</evidence>
<dbReference type="InterPro" id="IPR001258">
    <property type="entry name" value="NHL_repeat"/>
</dbReference>
<evidence type="ECO:0000256" key="2">
    <source>
        <dbReference type="ARBA" id="ARBA00022737"/>
    </source>
</evidence>
<dbReference type="OrthoDB" id="273823at2759"/>
<evidence type="ECO:0000313" key="5">
    <source>
        <dbReference type="EMBL" id="CAF1241154.1"/>
    </source>
</evidence>
<dbReference type="AlphaFoldDB" id="A0A815G2K2"/>
<proteinExistence type="predicted"/>
<name>A0A815G2K2_9BILA</name>
<dbReference type="PANTHER" id="PTHR10680">
    <property type="entry name" value="PEPTIDYL-GLYCINE ALPHA-AMIDATING MONOOXYGENASE"/>
    <property type="match status" value="1"/>
</dbReference>
<evidence type="ECO:0000256" key="1">
    <source>
        <dbReference type="ARBA" id="ARBA00022729"/>
    </source>
</evidence>
<comment type="caution">
    <text evidence="6">The sequence shown here is derived from an EMBL/GenBank/DDBJ whole genome shotgun (WGS) entry which is preliminary data.</text>
</comment>
<keyword evidence="1" id="KW-0732">Signal</keyword>
<dbReference type="Proteomes" id="UP000663855">
    <property type="component" value="Unassembled WGS sequence"/>
</dbReference>
<gene>
    <name evidence="5" type="ORF">CJN711_LOCUS14001</name>
    <name evidence="6" type="ORF">KQP761_LOCUS6367</name>
</gene>
<feature type="repeat" description="NHL" evidence="4">
    <location>
        <begin position="444"/>
        <end position="480"/>
    </location>
</feature>
<dbReference type="Pfam" id="PF01436">
    <property type="entry name" value="NHL"/>
    <property type="match status" value="2"/>
</dbReference>
<organism evidence="6 7">
    <name type="scientific">Rotaria magnacalcarata</name>
    <dbReference type="NCBI Taxonomy" id="392030"/>
    <lineage>
        <taxon>Eukaryota</taxon>
        <taxon>Metazoa</taxon>
        <taxon>Spiralia</taxon>
        <taxon>Gnathifera</taxon>
        <taxon>Rotifera</taxon>
        <taxon>Eurotatoria</taxon>
        <taxon>Bdelloidea</taxon>
        <taxon>Philodinida</taxon>
        <taxon>Philodinidae</taxon>
        <taxon>Rotaria</taxon>
    </lineage>
</organism>
<dbReference type="EMBL" id="CAJNOW010001860">
    <property type="protein sequence ID" value="CAF1333490.1"/>
    <property type="molecule type" value="Genomic_DNA"/>
</dbReference>
<reference evidence="6" key="1">
    <citation type="submission" date="2021-02" db="EMBL/GenBank/DDBJ databases">
        <authorList>
            <person name="Nowell W R."/>
        </authorList>
    </citation>
    <scope>NUCLEOTIDE SEQUENCE</scope>
</reference>
<evidence type="ECO:0000313" key="6">
    <source>
        <dbReference type="EMBL" id="CAF1333490.1"/>
    </source>
</evidence>
<dbReference type="InterPro" id="IPR011042">
    <property type="entry name" value="6-blade_b-propeller_TolB-like"/>
</dbReference>
<evidence type="ECO:0000256" key="4">
    <source>
        <dbReference type="PROSITE-ProRule" id="PRU00504"/>
    </source>
</evidence>
<accession>A0A815G2K2</accession>
<dbReference type="SUPFAM" id="SSF101898">
    <property type="entry name" value="NHL repeat"/>
    <property type="match status" value="1"/>
</dbReference>